<evidence type="ECO:0000313" key="4">
    <source>
        <dbReference type="Proteomes" id="UP000236000"/>
    </source>
</evidence>
<dbReference type="GO" id="GO:0016757">
    <property type="term" value="F:glycosyltransferase activity"/>
    <property type="evidence" value="ECO:0007669"/>
    <property type="project" value="UniProtKB-ARBA"/>
</dbReference>
<gene>
    <name evidence="3" type="ORF">CXU22_05090</name>
</gene>
<feature type="domain" description="Glycosyl transferase family 1" evidence="1">
    <location>
        <begin position="214"/>
        <end position="356"/>
    </location>
</feature>
<dbReference type="Gene3D" id="3.40.50.2000">
    <property type="entry name" value="Glycogen Phosphorylase B"/>
    <property type="match status" value="2"/>
</dbReference>
<evidence type="ECO:0008006" key="5">
    <source>
        <dbReference type="Google" id="ProtNLM"/>
    </source>
</evidence>
<dbReference type="InterPro" id="IPR001296">
    <property type="entry name" value="Glyco_trans_1"/>
</dbReference>
<dbReference type="EMBL" id="PJKA01000010">
    <property type="protein sequence ID" value="PNC18017.1"/>
    <property type="molecule type" value="Genomic_DNA"/>
</dbReference>
<dbReference type="InterPro" id="IPR028098">
    <property type="entry name" value="Glyco_trans_4-like_N"/>
</dbReference>
<name>A0A2N8HDI5_9BACT</name>
<organism evidence="3 4">
    <name type="scientific">Akkermansia muciniphila</name>
    <dbReference type="NCBI Taxonomy" id="239935"/>
    <lineage>
        <taxon>Bacteria</taxon>
        <taxon>Pseudomonadati</taxon>
        <taxon>Verrucomicrobiota</taxon>
        <taxon>Verrucomicrobiia</taxon>
        <taxon>Verrucomicrobiales</taxon>
        <taxon>Akkermansiaceae</taxon>
        <taxon>Akkermansia</taxon>
    </lineage>
</organism>
<feature type="domain" description="Glycosyltransferase subfamily 4-like N-terminal" evidence="2">
    <location>
        <begin position="13"/>
        <end position="202"/>
    </location>
</feature>
<dbReference type="AlphaFoldDB" id="A0A2N8HDI5"/>
<evidence type="ECO:0000259" key="2">
    <source>
        <dbReference type="Pfam" id="PF13439"/>
    </source>
</evidence>
<dbReference type="Pfam" id="PF00534">
    <property type="entry name" value="Glycos_transf_1"/>
    <property type="match status" value="1"/>
</dbReference>
<proteinExistence type="predicted"/>
<dbReference type="Proteomes" id="UP000236000">
    <property type="component" value="Unassembled WGS sequence"/>
</dbReference>
<sequence>MKICFIAWERFGVGGVSRVLTRVMNALAREHEISVYCLRQPPLENAYGLNLDRIRFFHHEMSLYEKIRRSVMDRLVTRTPLFSSAAGARAYALLRYTRAFKKRLANHINSQRYDAVIFGSGFEDSLLLALVQPRLSPGTRTISWSHAAYEDYFGFKGPHFARYFRHALQRFYHRFDQIIVLSDHDRENFEKRHWLKTRRIYNPASFTAAEHSTLTSKTFVFAGSLSSHKGADLALEAFEEFSRRNGEWNLHVYGEGPLRPWMEGFIQEHGLQSRVRLHGSHGAMEREYPKHAVLLFPSRCEGFGLVQIEAMSCGLPVLAADIPICRELIRDSGAGRLFPAGDSHALCAAMLTMAAEDLAPYARKAREQEPRFTLERIIREWNEILRGENS</sequence>
<dbReference type="PANTHER" id="PTHR12526">
    <property type="entry name" value="GLYCOSYLTRANSFERASE"/>
    <property type="match status" value="1"/>
</dbReference>
<dbReference type="OrthoDB" id="73743at2"/>
<comment type="caution">
    <text evidence="3">The sequence shown here is derived from an EMBL/GenBank/DDBJ whole genome shotgun (WGS) entry which is preliminary data.</text>
</comment>
<dbReference type="Pfam" id="PF13439">
    <property type="entry name" value="Glyco_transf_4"/>
    <property type="match status" value="1"/>
</dbReference>
<evidence type="ECO:0000259" key="1">
    <source>
        <dbReference type="Pfam" id="PF00534"/>
    </source>
</evidence>
<accession>A0A2N8HDI5</accession>
<dbReference type="RefSeq" id="WP_102713226.1">
    <property type="nucleotide sequence ID" value="NZ_PJKA01000010.1"/>
</dbReference>
<evidence type="ECO:0000313" key="3">
    <source>
        <dbReference type="EMBL" id="PNC18017.1"/>
    </source>
</evidence>
<reference evidence="3 4" key="1">
    <citation type="journal article" date="2017" name="BMC Genomics">
        <title>Genome sequencing of 39 Akkermansia muciniphila isolates reveals its population structure, genomic and functional diverisity, and global distribution in mammalian gut microbiotas.</title>
        <authorList>
            <person name="Guo X."/>
            <person name="Li S."/>
            <person name="Zhang J."/>
            <person name="Wu F."/>
            <person name="Li X."/>
            <person name="Wu D."/>
            <person name="Zhang M."/>
            <person name="Ou Z."/>
            <person name="Jie Z."/>
            <person name="Yan Q."/>
            <person name="Li P."/>
            <person name="Yi J."/>
            <person name="Peng Y."/>
        </authorList>
    </citation>
    <scope>NUCLEOTIDE SEQUENCE [LARGE SCALE GENOMIC DNA]</scope>
    <source>
        <strain evidence="3 4">GP24</strain>
    </source>
</reference>
<dbReference type="SUPFAM" id="SSF53756">
    <property type="entry name" value="UDP-Glycosyltransferase/glycogen phosphorylase"/>
    <property type="match status" value="1"/>
</dbReference>
<protein>
    <recommendedName>
        <fullName evidence="5">Glycosyltransferase family 4 protein</fullName>
    </recommendedName>
</protein>